<proteinExistence type="predicted"/>
<feature type="region of interest" description="Disordered" evidence="5">
    <location>
        <begin position="89"/>
        <end position="108"/>
    </location>
</feature>
<dbReference type="Pfam" id="PF08573">
    <property type="entry name" value="SAE2"/>
    <property type="match status" value="1"/>
</dbReference>
<feature type="compositionally biased region" description="Pro residues" evidence="5">
    <location>
        <begin position="633"/>
        <end position="646"/>
    </location>
</feature>
<reference evidence="7" key="1">
    <citation type="journal article" date="2020" name="Stud. Mycol.">
        <title>101 Dothideomycetes genomes: a test case for predicting lifestyles and emergence of pathogens.</title>
        <authorList>
            <person name="Haridas S."/>
            <person name="Albert R."/>
            <person name="Binder M."/>
            <person name="Bloem J."/>
            <person name="Labutti K."/>
            <person name="Salamov A."/>
            <person name="Andreopoulos B."/>
            <person name="Baker S."/>
            <person name="Barry K."/>
            <person name="Bills G."/>
            <person name="Bluhm B."/>
            <person name="Cannon C."/>
            <person name="Castanera R."/>
            <person name="Culley D."/>
            <person name="Daum C."/>
            <person name="Ezra D."/>
            <person name="Gonzalez J."/>
            <person name="Henrissat B."/>
            <person name="Kuo A."/>
            <person name="Liang C."/>
            <person name="Lipzen A."/>
            <person name="Lutzoni F."/>
            <person name="Magnuson J."/>
            <person name="Mondo S."/>
            <person name="Nolan M."/>
            <person name="Ohm R."/>
            <person name="Pangilinan J."/>
            <person name="Park H.-J."/>
            <person name="Ramirez L."/>
            <person name="Alfaro M."/>
            <person name="Sun H."/>
            <person name="Tritt A."/>
            <person name="Yoshinaga Y."/>
            <person name="Zwiers L.-H."/>
            <person name="Turgeon B."/>
            <person name="Goodwin S."/>
            <person name="Spatafora J."/>
            <person name="Crous P."/>
            <person name="Grigoriev I."/>
        </authorList>
    </citation>
    <scope>NUCLEOTIDE SEQUENCE</scope>
    <source>
        <strain evidence="7">CBS 113979</strain>
    </source>
</reference>
<dbReference type="OrthoDB" id="5801062at2759"/>
<feature type="region of interest" description="Disordered" evidence="5">
    <location>
        <begin position="582"/>
        <end position="656"/>
    </location>
</feature>
<feature type="compositionally biased region" description="Basic and acidic residues" evidence="5">
    <location>
        <begin position="335"/>
        <end position="347"/>
    </location>
</feature>
<feature type="compositionally biased region" description="Basic and acidic residues" evidence="5">
    <location>
        <begin position="450"/>
        <end position="462"/>
    </location>
</feature>
<evidence type="ECO:0000313" key="8">
    <source>
        <dbReference type="Proteomes" id="UP000800041"/>
    </source>
</evidence>
<evidence type="ECO:0000259" key="6">
    <source>
        <dbReference type="Pfam" id="PF08573"/>
    </source>
</evidence>
<dbReference type="InterPro" id="IPR007972">
    <property type="entry name" value="Mtfr1"/>
</dbReference>
<dbReference type="GO" id="GO:0006281">
    <property type="term" value="P:DNA repair"/>
    <property type="evidence" value="ECO:0007669"/>
    <property type="project" value="InterPro"/>
</dbReference>
<dbReference type="GO" id="GO:0005634">
    <property type="term" value="C:nucleus"/>
    <property type="evidence" value="ECO:0007669"/>
    <property type="project" value="UniProtKB-SubCell"/>
</dbReference>
<keyword evidence="8" id="KW-1185">Reference proteome</keyword>
<keyword evidence="2" id="KW-0227">DNA damage</keyword>
<evidence type="ECO:0000256" key="4">
    <source>
        <dbReference type="SAM" id="Coils"/>
    </source>
</evidence>
<protein>
    <recommendedName>
        <fullName evidence="6">DNA endonuclease activator Ctp1 C-terminal domain-containing protein</fullName>
    </recommendedName>
</protein>
<sequence>MADEKDWLARQKHTFQSEVTRAYEHIEEALSKEFERRNEEKLALSKAHADQIIRVSALEKENRDLKAQIATLVEASPAKATAANVLPQDAAADGARRSSVSSASTVATEPATVPYKDYAELSLKYNTLVKNHSTVLDSVVKVRRKYDEMKSHIKKWKEWVDRNRPPALRNTPTGPYALPETPPETPDTIRAELHQGGNNNITPMRLGSPLVNHRPYSRGKRSPSRLSNVTKASEDAPVQEPQPALLDQSHAVAGYGVVHREDVGSLHERPSHPLDHTEAAGLMEPRSSQATVTETQESTFDRGNTAMTARPAPSSEGDEPVVVSSRPVKRKRRNREQDSPRAKRIKQEPCSPEPIRRSSDCLTRINSLDLDELGHDITTPRKAQRTRRLRKHASFHALHTESGRHERAISAPYLDAGESRNDAENTPPLSFKRSGSDLVGMAEKAAYRENENRIENRTDFDVLKNSSTTQRPPPRPLQDLSTNEVVLPQRSVRAVASRRRDPTRGERAIHTVAEDGETYIESTNTRAKAKSPAIAESNRRLNNLMQGNNTPSKQPLACTAVPVRRGSPAYTRMTRVRANAEERVAASTFPKSSPNVTTPKKATPKANAPAKPSPKPTSKPTVTPTTAFKKPPPRSNPQPKPKPTPRGPLRSLPLSALDPEDFKINPANNWGLDYAFQDVIRGRSARGCLAGCIRPECCGPHFRALADAGLKPSLPRSLMKSHDAAADDDETRILRAYQGNAFDRDRLECMSDGERGELVMEATIALLAKEHGKLHRGNAYARGRSPPGFWRTDFPSTQSQAQDREEAERVVREKVRERWNEAMREGGAWLFRDE</sequence>
<evidence type="ECO:0000256" key="2">
    <source>
        <dbReference type="ARBA" id="ARBA00022763"/>
    </source>
</evidence>
<dbReference type="AlphaFoldDB" id="A0A6G1HAE9"/>
<feature type="coiled-coil region" evidence="4">
    <location>
        <begin position="48"/>
        <end position="75"/>
    </location>
</feature>
<keyword evidence="4" id="KW-0175">Coiled coil</keyword>
<feature type="region of interest" description="Disordered" evidence="5">
    <location>
        <begin position="164"/>
        <end position="183"/>
    </location>
</feature>
<feature type="compositionally biased region" description="Polar residues" evidence="5">
    <location>
        <begin position="286"/>
        <end position="307"/>
    </location>
</feature>
<dbReference type="InterPro" id="IPR013882">
    <property type="entry name" value="Ctp1_C"/>
</dbReference>
<organism evidence="7 8">
    <name type="scientific">Aulographum hederae CBS 113979</name>
    <dbReference type="NCBI Taxonomy" id="1176131"/>
    <lineage>
        <taxon>Eukaryota</taxon>
        <taxon>Fungi</taxon>
        <taxon>Dikarya</taxon>
        <taxon>Ascomycota</taxon>
        <taxon>Pezizomycotina</taxon>
        <taxon>Dothideomycetes</taxon>
        <taxon>Pleosporomycetidae</taxon>
        <taxon>Aulographales</taxon>
        <taxon>Aulographaceae</taxon>
    </lineage>
</organism>
<feature type="compositionally biased region" description="Low complexity" evidence="5">
    <location>
        <begin position="618"/>
        <end position="629"/>
    </location>
</feature>
<gene>
    <name evidence="7" type="ORF">K402DRAFT_401597</name>
</gene>
<evidence type="ECO:0000256" key="1">
    <source>
        <dbReference type="ARBA" id="ARBA00004123"/>
    </source>
</evidence>
<accession>A0A6G1HAE9</accession>
<feature type="domain" description="DNA endonuclease activator Ctp1 C-terminal" evidence="6">
    <location>
        <begin position="675"/>
        <end position="798"/>
    </location>
</feature>
<feature type="region of interest" description="Disordered" evidence="5">
    <location>
        <begin position="282"/>
        <end position="358"/>
    </location>
</feature>
<feature type="compositionally biased region" description="Low complexity" evidence="5">
    <location>
        <begin position="594"/>
        <end position="610"/>
    </location>
</feature>
<feature type="region of interest" description="Disordered" evidence="5">
    <location>
        <begin position="414"/>
        <end position="435"/>
    </location>
</feature>
<feature type="region of interest" description="Disordered" evidence="5">
    <location>
        <begin position="785"/>
        <end position="808"/>
    </location>
</feature>
<evidence type="ECO:0000256" key="5">
    <source>
        <dbReference type="SAM" id="MobiDB-lite"/>
    </source>
</evidence>
<name>A0A6G1HAE9_9PEZI</name>
<comment type="subcellular location">
    <subcellularLocation>
        <location evidence="1">Nucleus</location>
    </subcellularLocation>
</comment>
<evidence type="ECO:0000256" key="3">
    <source>
        <dbReference type="ARBA" id="ARBA00023242"/>
    </source>
</evidence>
<dbReference type="Pfam" id="PF05308">
    <property type="entry name" value="Mito_fiss_reg"/>
    <property type="match status" value="1"/>
</dbReference>
<feature type="region of interest" description="Disordered" evidence="5">
    <location>
        <begin position="450"/>
        <end position="481"/>
    </location>
</feature>
<feature type="region of interest" description="Disordered" evidence="5">
    <location>
        <begin position="197"/>
        <end position="243"/>
    </location>
</feature>
<evidence type="ECO:0000313" key="7">
    <source>
        <dbReference type="EMBL" id="KAF1990135.1"/>
    </source>
</evidence>
<dbReference type="Proteomes" id="UP000800041">
    <property type="component" value="Unassembled WGS sequence"/>
</dbReference>
<keyword evidence="3" id="KW-0539">Nucleus</keyword>
<dbReference type="EMBL" id="ML977143">
    <property type="protein sequence ID" value="KAF1990135.1"/>
    <property type="molecule type" value="Genomic_DNA"/>
</dbReference>